<dbReference type="EMBL" id="CP036272">
    <property type="protein sequence ID" value="QDT59576.1"/>
    <property type="molecule type" value="Genomic_DNA"/>
</dbReference>
<feature type="domain" description="Sulfatase N-terminal" evidence="2">
    <location>
        <begin position="37"/>
        <end position="327"/>
    </location>
</feature>
<dbReference type="InterPro" id="IPR000917">
    <property type="entry name" value="Sulfatase_N"/>
</dbReference>
<evidence type="ECO:0000313" key="4">
    <source>
        <dbReference type="Proteomes" id="UP000315003"/>
    </source>
</evidence>
<dbReference type="PANTHER" id="PTHR43751:SF1">
    <property type="entry name" value="SULFATASE ATSG-RELATED"/>
    <property type="match status" value="1"/>
</dbReference>
<dbReference type="OrthoDB" id="9762324at2"/>
<dbReference type="Gene3D" id="3.40.720.10">
    <property type="entry name" value="Alkaline Phosphatase, subunit A"/>
    <property type="match status" value="1"/>
</dbReference>
<dbReference type="SUPFAM" id="SSF53649">
    <property type="entry name" value="Alkaline phosphatase-like"/>
    <property type="match status" value="1"/>
</dbReference>
<evidence type="ECO:0000259" key="2">
    <source>
        <dbReference type="Pfam" id="PF00884"/>
    </source>
</evidence>
<dbReference type="InterPro" id="IPR017850">
    <property type="entry name" value="Alkaline_phosphatase_core_sf"/>
</dbReference>
<dbReference type="Proteomes" id="UP000315003">
    <property type="component" value="Chromosome"/>
</dbReference>
<dbReference type="Pfam" id="PF00884">
    <property type="entry name" value="Sulfatase"/>
    <property type="match status" value="1"/>
</dbReference>
<dbReference type="PANTHER" id="PTHR43751">
    <property type="entry name" value="SULFATASE"/>
    <property type="match status" value="1"/>
</dbReference>
<keyword evidence="1" id="KW-0732">Signal</keyword>
<dbReference type="CDD" id="cd16027">
    <property type="entry name" value="SGSH"/>
    <property type="match status" value="1"/>
</dbReference>
<feature type="signal peptide" evidence="1">
    <location>
        <begin position="1"/>
        <end position="27"/>
    </location>
</feature>
<organism evidence="3 4">
    <name type="scientific">Stieleria bergensis</name>
    <dbReference type="NCBI Taxonomy" id="2528025"/>
    <lineage>
        <taxon>Bacteria</taxon>
        <taxon>Pseudomonadati</taxon>
        <taxon>Planctomycetota</taxon>
        <taxon>Planctomycetia</taxon>
        <taxon>Pirellulales</taxon>
        <taxon>Pirellulaceae</taxon>
        <taxon>Stieleria</taxon>
    </lineage>
</organism>
<dbReference type="AlphaFoldDB" id="A0A517STY1"/>
<feature type="chain" id="PRO_5021785140" evidence="1">
    <location>
        <begin position="28"/>
        <end position="530"/>
    </location>
</feature>
<name>A0A517STY1_9BACT</name>
<proteinExistence type="predicted"/>
<sequence length="530" mass="59091" precursor="true">MAQCFDRFPAVVGVCLLLVFSSFGNVAADVDETSGRPNILFAIADDWSYGHASAYGCPWVNTPSFDRLAKEGLLFRNAYTPNAKCAPSRAIILTGRYSWQLEEAANHQCVFPAKFGGFMERLAADGYNAGYTGKGWGPGTANDRSGKRRLITGVSYSKRKAKPPTKAISNNDYAANFSDFLDQAPKDQPWVFWYGTTEPHRGYEEGSGLAAGKKLSDIDHVPSYWPDNDTIRSDMLDYAIEVEHFDNHLGRILKHLEASGQLENTLIVATSDHGMPFPRAKGQAYDESNHIPLAIRWPQGIAHPGRVVEDFVDFAGIAPTFLKAAGVKTLAPIMQPTSGKDLFDVFAADGPVANREYVLVGKERHDVGRPMTTGYPIRGIRRGDWLYLRNFQTDRWPIGNPETGYLNCDGGATKTEILQMRRDGVASTYWQQCFGKRPQVELYHVGKDPDCVVNLAQDPKHAETLAALQQQMESQLKAQGDPRINGNGDIFDQYQNVSDKEFNYYESYMSGNKRRTGWVRPTDFEDKPLD</sequence>
<keyword evidence="4" id="KW-1185">Reference proteome</keyword>
<accession>A0A517STY1</accession>
<reference evidence="3 4" key="1">
    <citation type="submission" date="2019-02" db="EMBL/GenBank/DDBJ databases">
        <title>Deep-cultivation of Planctomycetes and their phenomic and genomic characterization uncovers novel biology.</title>
        <authorList>
            <person name="Wiegand S."/>
            <person name="Jogler M."/>
            <person name="Boedeker C."/>
            <person name="Pinto D."/>
            <person name="Vollmers J."/>
            <person name="Rivas-Marin E."/>
            <person name="Kohn T."/>
            <person name="Peeters S.H."/>
            <person name="Heuer A."/>
            <person name="Rast P."/>
            <person name="Oberbeckmann S."/>
            <person name="Bunk B."/>
            <person name="Jeske O."/>
            <person name="Meyerdierks A."/>
            <person name="Storesund J.E."/>
            <person name="Kallscheuer N."/>
            <person name="Luecker S."/>
            <person name="Lage O.M."/>
            <person name="Pohl T."/>
            <person name="Merkel B.J."/>
            <person name="Hornburger P."/>
            <person name="Mueller R.-W."/>
            <person name="Bruemmer F."/>
            <person name="Labrenz M."/>
            <person name="Spormann A.M."/>
            <person name="Op den Camp H."/>
            <person name="Overmann J."/>
            <person name="Amann R."/>
            <person name="Jetten M.S.M."/>
            <person name="Mascher T."/>
            <person name="Medema M.H."/>
            <person name="Devos D.P."/>
            <person name="Kaster A.-K."/>
            <person name="Ovreas L."/>
            <person name="Rohde M."/>
            <person name="Galperin M.Y."/>
            <person name="Jogler C."/>
        </authorList>
    </citation>
    <scope>NUCLEOTIDE SEQUENCE [LARGE SCALE GENOMIC DNA]</scope>
    <source>
        <strain evidence="3 4">SV_7m_r</strain>
    </source>
</reference>
<dbReference type="InterPro" id="IPR052701">
    <property type="entry name" value="GAG_Ulvan_Degrading_Sulfatases"/>
</dbReference>
<dbReference type="RefSeq" id="WP_145271542.1">
    <property type="nucleotide sequence ID" value="NZ_CP036272.1"/>
</dbReference>
<gene>
    <name evidence="3" type="ORF">SV7mr_20850</name>
</gene>
<evidence type="ECO:0000256" key="1">
    <source>
        <dbReference type="SAM" id="SignalP"/>
    </source>
</evidence>
<evidence type="ECO:0000313" key="3">
    <source>
        <dbReference type="EMBL" id="QDT59576.1"/>
    </source>
</evidence>
<protein>
    <submittedName>
        <fullName evidence="3">Sulfatase</fullName>
    </submittedName>
</protein>